<feature type="compositionally biased region" description="Basic and acidic residues" evidence="7">
    <location>
        <begin position="543"/>
        <end position="565"/>
    </location>
</feature>
<feature type="compositionally biased region" description="Pro residues" evidence="7">
    <location>
        <begin position="180"/>
        <end position="189"/>
    </location>
</feature>
<feature type="compositionally biased region" description="Polar residues" evidence="7">
    <location>
        <begin position="162"/>
        <end position="176"/>
    </location>
</feature>
<evidence type="ECO:0000259" key="8">
    <source>
        <dbReference type="PROSITE" id="PS50066"/>
    </source>
</evidence>
<comment type="subcellular location">
    <subcellularLocation>
        <location evidence="1">Nucleus</location>
    </subcellularLocation>
</comment>
<dbReference type="InterPro" id="IPR033896">
    <property type="entry name" value="MEF2-like_N"/>
</dbReference>
<dbReference type="FunFam" id="3.40.1810.10:FF:000013">
    <property type="entry name" value="Transcription factor, MADS-box"/>
    <property type="match status" value="1"/>
</dbReference>
<dbReference type="InterPro" id="IPR036879">
    <property type="entry name" value="TF_MADSbox_sf"/>
</dbReference>
<dbReference type="InterPro" id="IPR050142">
    <property type="entry name" value="MADS-box/MEF2_TF"/>
</dbReference>
<feature type="compositionally biased region" description="Low complexity" evidence="7">
    <location>
        <begin position="217"/>
        <end position="227"/>
    </location>
</feature>
<sequence length="565" mass="61992">MGRRKIEIRAIKDDRNRSVTFLKRKGGLFKKAYELSVLCSVDVAVIIFGHNKKLYEFSSGDINETLRRYQYYGQPHEHKGPADFKNKGGGDDDDDEDEDEEPPAHAREESLPPQHALPHMQHHHNSFAHIQQPMASVSPPMPNGMFQPRHSTPQPPHMISRPPSQNMIRRTSSNLVPMQHPHPTPPPPQNGFAYVPNPPIYNPQAPPAVPPQPSPQPQYQQFPQPQQQQPPQPPPPPPPQSHQQMQQAHQQYLQEQRRHSQPPPASQPSLQPPPQPQPRASPQPEQQNLRPPEQATPSQPKHLSSKSRSIFTPIDEGGSVLAQHFFGAPDPPKPKKEEDSSDTRPPAPPRSITAPIITRPTSQPARTQTTVPEFAPPQRTNTSGSRSGARPKLNLQIPSEAEDNDSPNGGSPLQSAGPSANPTRSGDHIVLPPPSPSASAVMSAGATGPPNPFARPPPPTSNQNRDAYNDNRNNIETPISALPSRYMNNDLLPSPSNFFSEWYDSGRNGGLNSAMLPSPLVFPTPADARGLGFGSRDAANEANGEKRKGSIDLPEKEGDVKKVKT</sequence>
<keyword evidence="2" id="KW-0805">Transcription regulation</keyword>
<evidence type="ECO:0000256" key="4">
    <source>
        <dbReference type="ARBA" id="ARBA00023163"/>
    </source>
</evidence>
<dbReference type="InterPro" id="IPR002100">
    <property type="entry name" value="TF_MADSbox"/>
</dbReference>
<feature type="compositionally biased region" description="Pro residues" evidence="7">
    <location>
        <begin position="449"/>
        <end position="460"/>
    </location>
</feature>
<feature type="compositionally biased region" description="Polar residues" evidence="7">
    <location>
        <begin position="406"/>
        <end position="424"/>
    </location>
</feature>
<feature type="compositionally biased region" description="Polar residues" evidence="7">
    <location>
        <begin position="295"/>
        <end position="310"/>
    </location>
</feature>
<evidence type="ECO:0000256" key="5">
    <source>
        <dbReference type="ARBA" id="ARBA00023242"/>
    </source>
</evidence>
<dbReference type="CDD" id="cd00265">
    <property type="entry name" value="MADS_MEF2_like"/>
    <property type="match status" value="1"/>
</dbReference>
<feature type="compositionally biased region" description="Polar residues" evidence="7">
    <location>
        <begin position="461"/>
        <end position="477"/>
    </location>
</feature>
<feature type="compositionally biased region" description="Pro residues" evidence="7">
    <location>
        <begin position="196"/>
        <end position="216"/>
    </location>
</feature>
<dbReference type="PROSITE" id="PS50066">
    <property type="entry name" value="MADS_BOX_2"/>
    <property type="match status" value="1"/>
</dbReference>
<protein>
    <recommendedName>
        <fullName evidence="8">MADS-box domain-containing protein</fullName>
    </recommendedName>
</protein>
<dbReference type="HOGENOM" id="CLU_024080_1_0_1"/>
<evidence type="ECO:0000256" key="3">
    <source>
        <dbReference type="ARBA" id="ARBA00023125"/>
    </source>
</evidence>
<feature type="compositionally biased region" description="Basic and acidic residues" evidence="7">
    <location>
        <begin position="332"/>
        <end position="342"/>
    </location>
</feature>
<evidence type="ECO:0000256" key="1">
    <source>
        <dbReference type="ARBA" id="ARBA00004123"/>
    </source>
</evidence>
<name>A0A0D2FI69_9EURO</name>
<dbReference type="AlphaFoldDB" id="A0A0D2FI69"/>
<dbReference type="PROSITE" id="PS00350">
    <property type="entry name" value="MADS_BOX_1"/>
    <property type="match status" value="1"/>
</dbReference>
<dbReference type="OrthoDB" id="1898716at2759"/>
<feature type="compositionally biased region" description="Basic and acidic residues" evidence="7">
    <location>
        <begin position="75"/>
        <end position="90"/>
    </location>
</feature>
<keyword evidence="3" id="KW-0238">DNA-binding</keyword>
<keyword evidence="4" id="KW-0804">Transcription</keyword>
<evidence type="ECO:0000313" key="9">
    <source>
        <dbReference type="EMBL" id="KIX01712.1"/>
    </source>
</evidence>
<dbReference type="VEuPathDB" id="FungiDB:Z518_09438"/>
<dbReference type="GO" id="GO:0000977">
    <property type="term" value="F:RNA polymerase II transcription regulatory region sequence-specific DNA binding"/>
    <property type="evidence" value="ECO:0007669"/>
    <property type="project" value="InterPro"/>
</dbReference>
<feature type="domain" description="MADS-box" evidence="8">
    <location>
        <begin position="1"/>
        <end position="61"/>
    </location>
</feature>
<dbReference type="RefSeq" id="XP_013268848.1">
    <property type="nucleotide sequence ID" value="XM_013413394.1"/>
</dbReference>
<keyword evidence="5" id="KW-0539">Nucleus</keyword>
<dbReference type="GO" id="GO:0005634">
    <property type="term" value="C:nucleus"/>
    <property type="evidence" value="ECO:0007669"/>
    <property type="project" value="UniProtKB-SubCell"/>
</dbReference>
<dbReference type="PANTHER" id="PTHR48019">
    <property type="entry name" value="SERUM RESPONSE FACTOR HOMOLOG"/>
    <property type="match status" value="1"/>
</dbReference>
<dbReference type="GO" id="GO:0045944">
    <property type="term" value="P:positive regulation of transcription by RNA polymerase II"/>
    <property type="evidence" value="ECO:0007669"/>
    <property type="project" value="InterPro"/>
</dbReference>
<reference evidence="9 10" key="1">
    <citation type="submission" date="2015-01" db="EMBL/GenBank/DDBJ databases">
        <title>The Genome Sequence of Rhinocladiella mackenzie CBS 650.93.</title>
        <authorList>
            <consortium name="The Broad Institute Genomics Platform"/>
            <person name="Cuomo C."/>
            <person name="de Hoog S."/>
            <person name="Gorbushina A."/>
            <person name="Stielow B."/>
            <person name="Teixiera M."/>
            <person name="Abouelleil A."/>
            <person name="Chapman S.B."/>
            <person name="Priest M."/>
            <person name="Young S.K."/>
            <person name="Wortman J."/>
            <person name="Nusbaum C."/>
            <person name="Birren B."/>
        </authorList>
    </citation>
    <scope>NUCLEOTIDE SEQUENCE [LARGE SCALE GENOMIC DNA]</scope>
    <source>
        <strain evidence="9 10">CBS 650.93</strain>
    </source>
</reference>
<dbReference type="GO" id="GO:0033554">
    <property type="term" value="P:cellular response to stress"/>
    <property type="evidence" value="ECO:0007669"/>
    <property type="project" value="UniProtKB-ARBA"/>
</dbReference>
<feature type="compositionally biased region" description="Pro residues" evidence="7">
    <location>
        <begin position="228"/>
        <end position="240"/>
    </location>
</feature>
<feature type="compositionally biased region" description="Acidic residues" evidence="7">
    <location>
        <begin position="91"/>
        <end position="101"/>
    </location>
</feature>
<feature type="region of interest" description="Disordered" evidence="7">
    <location>
        <begin position="74"/>
        <end position="110"/>
    </location>
</feature>
<keyword evidence="10" id="KW-1185">Reference proteome</keyword>
<dbReference type="STRING" id="1442369.A0A0D2FI69"/>
<feature type="region of interest" description="Disordered" evidence="7">
    <location>
        <begin position="134"/>
        <end position="481"/>
    </location>
</feature>
<comment type="similarity">
    <text evidence="6">Belongs to the MEF2 family.</text>
</comment>
<dbReference type="Proteomes" id="UP000053617">
    <property type="component" value="Unassembled WGS sequence"/>
</dbReference>
<dbReference type="GO" id="GO:0008301">
    <property type="term" value="F:DNA binding, bending"/>
    <property type="evidence" value="ECO:0007669"/>
    <property type="project" value="UniProtKB-ARBA"/>
</dbReference>
<proteinExistence type="inferred from homology"/>
<dbReference type="PRINTS" id="PR00404">
    <property type="entry name" value="MADSDOMAIN"/>
</dbReference>
<dbReference type="Pfam" id="PF00319">
    <property type="entry name" value="SRF-TF"/>
    <property type="match status" value="1"/>
</dbReference>
<accession>A0A0D2FI69</accession>
<dbReference type="GO" id="GO:0046983">
    <property type="term" value="F:protein dimerization activity"/>
    <property type="evidence" value="ECO:0007669"/>
    <property type="project" value="InterPro"/>
</dbReference>
<dbReference type="Gene3D" id="3.40.1810.10">
    <property type="entry name" value="Transcription factor, MADS-box"/>
    <property type="match status" value="1"/>
</dbReference>
<evidence type="ECO:0000256" key="2">
    <source>
        <dbReference type="ARBA" id="ARBA00023015"/>
    </source>
</evidence>
<evidence type="ECO:0000256" key="7">
    <source>
        <dbReference type="SAM" id="MobiDB-lite"/>
    </source>
</evidence>
<feature type="compositionally biased region" description="Pro residues" evidence="7">
    <location>
        <begin position="261"/>
        <end position="281"/>
    </location>
</feature>
<evidence type="ECO:0000256" key="6">
    <source>
        <dbReference type="ARBA" id="ARBA00025805"/>
    </source>
</evidence>
<feature type="compositionally biased region" description="Low complexity" evidence="7">
    <location>
        <begin position="241"/>
        <end position="254"/>
    </location>
</feature>
<dbReference type="SMART" id="SM00432">
    <property type="entry name" value="MADS"/>
    <property type="match status" value="1"/>
</dbReference>
<feature type="compositionally biased region" description="Low complexity" evidence="7">
    <location>
        <begin position="437"/>
        <end position="446"/>
    </location>
</feature>
<gene>
    <name evidence="9" type="ORF">Z518_09438</name>
</gene>
<feature type="region of interest" description="Disordered" evidence="7">
    <location>
        <begin position="530"/>
        <end position="565"/>
    </location>
</feature>
<dbReference type="EMBL" id="KN847481">
    <property type="protein sequence ID" value="KIX01712.1"/>
    <property type="molecule type" value="Genomic_DNA"/>
</dbReference>
<dbReference type="SUPFAM" id="SSF55455">
    <property type="entry name" value="SRF-like"/>
    <property type="match status" value="1"/>
</dbReference>
<feature type="compositionally biased region" description="Polar residues" evidence="7">
    <location>
        <begin position="359"/>
        <end position="371"/>
    </location>
</feature>
<evidence type="ECO:0000313" key="10">
    <source>
        <dbReference type="Proteomes" id="UP000053617"/>
    </source>
</evidence>
<dbReference type="GeneID" id="25297509"/>
<organism evidence="9 10">
    <name type="scientific">Rhinocladiella mackenziei CBS 650.93</name>
    <dbReference type="NCBI Taxonomy" id="1442369"/>
    <lineage>
        <taxon>Eukaryota</taxon>
        <taxon>Fungi</taxon>
        <taxon>Dikarya</taxon>
        <taxon>Ascomycota</taxon>
        <taxon>Pezizomycotina</taxon>
        <taxon>Eurotiomycetes</taxon>
        <taxon>Chaetothyriomycetidae</taxon>
        <taxon>Chaetothyriales</taxon>
        <taxon>Herpotrichiellaceae</taxon>
        <taxon>Rhinocladiella</taxon>
    </lineage>
</organism>